<feature type="chain" id="PRO_5043731989" evidence="3">
    <location>
        <begin position="22"/>
        <end position="425"/>
    </location>
</feature>
<comment type="caution">
    <text evidence="5">The sequence shown here is derived from an EMBL/GenBank/DDBJ whole genome shotgun (WGS) entry which is preliminary data.</text>
</comment>
<dbReference type="Proteomes" id="UP001327957">
    <property type="component" value="Unassembled WGS sequence"/>
</dbReference>
<evidence type="ECO:0000313" key="6">
    <source>
        <dbReference type="Proteomes" id="UP001327957"/>
    </source>
</evidence>
<keyword evidence="6" id="KW-1185">Reference proteome</keyword>
<sequence length="425" mass="45269">MRTHSPVNYVLVAVVVASSLAAANPKVPRWTTGQSVKTTSGLVEGHAARNASQVSEYLGIPYAKSPVGNLRFQPPVKYSGSSTINGSDYGHQCMQPVGKGTSPDAYDKLGVPTSAAAVFTELKVTGSQSEDCLTLNVWTKPQTGDLQKAVLVWIHGGGFTTGSSRVSGYNGKFIVEQTDVIVISLNYRLNVFGFPGNPVSAPNLGLLDVRLAMEWIRDNVGNFGGDGFILMSGVANGFGTFTNKIANEIWFNTTSAIGCGNNLTDHHAVFNCMLLKNSTEILAGVSSGKAGLGSVGGLPFSPTVDNVLVFADYSIRDSAKGGYLIGNNDNEAGLFKLVAPDNNNETFWTRLNLVSFNCPAARRAARAASAGHPIWRYRYFGDFPNLAITTKLPSGAWHASDLLALFDTWPQSPIANTPQQTAVGR</sequence>
<dbReference type="InterPro" id="IPR029058">
    <property type="entry name" value="AB_hydrolase_fold"/>
</dbReference>
<evidence type="ECO:0000256" key="2">
    <source>
        <dbReference type="ARBA" id="ARBA00022801"/>
    </source>
</evidence>
<dbReference type="InterPro" id="IPR002018">
    <property type="entry name" value="CarbesteraseB"/>
</dbReference>
<evidence type="ECO:0000256" key="3">
    <source>
        <dbReference type="SAM" id="SignalP"/>
    </source>
</evidence>
<comment type="similarity">
    <text evidence="1">Belongs to the type-B carboxylesterase/lipase family.</text>
</comment>
<accession>A0AAV9T3B2</accession>
<proteinExistence type="inferred from homology"/>
<feature type="signal peptide" evidence="3">
    <location>
        <begin position="1"/>
        <end position="21"/>
    </location>
</feature>
<dbReference type="PANTHER" id="PTHR43918">
    <property type="entry name" value="ACETYLCHOLINESTERASE"/>
    <property type="match status" value="1"/>
</dbReference>
<dbReference type="GO" id="GO:0052689">
    <property type="term" value="F:carboxylic ester hydrolase activity"/>
    <property type="evidence" value="ECO:0007669"/>
    <property type="project" value="TreeGrafter"/>
</dbReference>
<gene>
    <name evidence="5" type="ORF">QIS74_10531</name>
</gene>
<evidence type="ECO:0000256" key="1">
    <source>
        <dbReference type="ARBA" id="ARBA00005964"/>
    </source>
</evidence>
<dbReference type="SUPFAM" id="SSF53474">
    <property type="entry name" value="alpha/beta-Hydrolases"/>
    <property type="match status" value="1"/>
</dbReference>
<evidence type="ECO:0000259" key="4">
    <source>
        <dbReference type="Pfam" id="PF00135"/>
    </source>
</evidence>
<keyword evidence="2" id="KW-0378">Hydrolase</keyword>
<protein>
    <submittedName>
        <fullName evidence="5">Carboxylesterase</fullName>
    </submittedName>
</protein>
<dbReference type="PANTHER" id="PTHR43918:SF4">
    <property type="entry name" value="CARBOXYLIC ESTER HYDROLASE"/>
    <property type="match status" value="1"/>
</dbReference>
<organism evidence="5 6">
    <name type="scientific">Colletotrichum tabaci</name>
    <dbReference type="NCBI Taxonomy" id="1209068"/>
    <lineage>
        <taxon>Eukaryota</taxon>
        <taxon>Fungi</taxon>
        <taxon>Dikarya</taxon>
        <taxon>Ascomycota</taxon>
        <taxon>Pezizomycotina</taxon>
        <taxon>Sordariomycetes</taxon>
        <taxon>Hypocreomycetidae</taxon>
        <taxon>Glomerellales</taxon>
        <taxon>Glomerellaceae</taxon>
        <taxon>Colletotrichum</taxon>
        <taxon>Colletotrichum destructivum species complex</taxon>
    </lineage>
</organism>
<evidence type="ECO:0000313" key="5">
    <source>
        <dbReference type="EMBL" id="KAK6211267.1"/>
    </source>
</evidence>
<dbReference type="AlphaFoldDB" id="A0AAV9T3B2"/>
<feature type="domain" description="Carboxylesterase type B" evidence="4">
    <location>
        <begin position="34"/>
        <end position="226"/>
    </location>
</feature>
<dbReference type="InterPro" id="IPR050654">
    <property type="entry name" value="AChE-related_enzymes"/>
</dbReference>
<name>A0AAV9T3B2_9PEZI</name>
<keyword evidence="3" id="KW-0732">Signal</keyword>
<dbReference type="EMBL" id="JASAOK010000046">
    <property type="protein sequence ID" value="KAK6211267.1"/>
    <property type="molecule type" value="Genomic_DNA"/>
</dbReference>
<dbReference type="Gene3D" id="3.40.50.1820">
    <property type="entry name" value="alpha/beta hydrolase"/>
    <property type="match status" value="2"/>
</dbReference>
<reference evidence="5 6" key="1">
    <citation type="submission" date="2023-04" db="EMBL/GenBank/DDBJ databases">
        <title>Colletotrichum tabacum stain YC1 causing leaf anthracnose on Nicotiana tabacum(L.) cv.</title>
        <authorList>
            <person name="Ji Z."/>
            <person name="Wang M."/>
            <person name="Zhang J."/>
            <person name="Wang N."/>
            <person name="Zhou Z."/>
        </authorList>
    </citation>
    <scope>NUCLEOTIDE SEQUENCE [LARGE SCALE GENOMIC DNA]</scope>
    <source>
        <strain evidence="5 6">YC1</strain>
    </source>
</reference>
<dbReference type="Pfam" id="PF00135">
    <property type="entry name" value="COesterase"/>
    <property type="match status" value="1"/>
</dbReference>